<proteinExistence type="predicted"/>
<name>A0A1A7ZE43_NOTFU</name>
<accession>A0A1A7ZE43</accession>
<organism evidence="1">
    <name type="scientific">Nothobranchius furzeri</name>
    <name type="common">Turquoise killifish</name>
    <dbReference type="NCBI Taxonomy" id="105023"/>
    <lineage>
        <taxon>Eukaryota</taxon>
        <taxon>Metazoa</taxon>
        <taxon>Chordata</taxon>
        <taxon>Craniata</taxon>
        <taxon>Vertebrata</taxon>
        <taxon>Euteleostomi</taxon>
        <taxon>Actinopterygii</taxon>
        <taxon>Neopterygii</taxon>
        <taxon>Teleostei</taxon>
        <taxon>Neoteleostei</taxon>
        <taxon>Acanthomorphata</taxon>
        <taxon>Ovalentaria</taxon>
        <taxon>Atherinomorphae</taxon>
        <taxon>Cyprinodontiformes</taxon>
        <taxon>Nothobranchiidae</taxon>
        <taxon>Nothobranchius</taxon>
    </lineage>
</organism>
<dbReference type="AlphaFoldDB" id="A0A1A7ZE43"/>
<reference evidence="1" key="2">
    <citation type="submission" date="2016-06" db="EMBL/GenBank/DDBJ databases">
        <title>The genome of a short-lived fish provides insights into sex chromosome evolution and the genetic control of aging.</title>
        <authorList>
            <person name="Reichwald K."/>
            <person name="Felder M."/>
            <person name="Petzold A."/>
            <person name="Koch P."/>
            <person name="Groth M."/>
            <person name="Platzer M."/>
        </authorList>
    </citation>
    <scope>NUCLEOTIDE SEQUENCE</scope>
    <source>
        <tissue evidence="1">Brain</tissue>
    </source>
</reference>
<protein>
    <submittedName>
        <fullName evidence="1">Uncharacterized protein</fullName>
    </submittedName>
</protein>
<dbReference type="EMBL" id="HADY01002419">
    <property type="protein sequence ID" value="SBP40904.1"/>
    <property type="molecule type" value="Transcribed_RNA"/>
</dbReference>
<sequence length="231" mass="26009">MGLKKSLTAEEGDDIKKSLDFLSEEMTAVKLQQKAILNLVEEVKALRIQNAEKDRSLAFLESRVADLEQCARINDVIITGLHLKPRSYAQAVTTDKGEDPGTESASSMEEQVVSFLKSKGILVDGNNIEACHPLARKNEANQSAVILRFVNRKHKTELIKQGRKLKGTNVYINEHLTKQNADIVRKARFLRKQGKIQNTWTTNCKILVKLNGSPEQAKVLLIRSLEELEKY</sequence>
<reference evidence="1" key="1">
    <citation type="submission" date="2016-05" db="EMBL/GenBank/DDBJ databases">
        <authorList>
            <person name="Lavstsen T."/>
            <person name="Jespersen J.S."/>
        </authorList>
    </citation>
    <scope>NUCLEOTIDE SEQUENCE</scope>
    <source>
        <tissue evidence="1">Brain</tissue>
    </source>
</reference>
<gene>
    <name evidence="1" type="primary">Nfu_g_1_022821</name>
</gene>
<evidence type="ECO:0000313" key="1">
    <source>
        <dbReference type="EMBL" id="SBP40904.1"/>
    </source>
</evidence>